<dbReference type="FunFam" id="3.30.1490.20:FF:000003">
    <property type="entry name" value="acetyl-CoA carboxylase isoform X1"/>
    <property type="match status" value="1"/>
</dbReference>
<proteinExistence type="predicted"/>
<keyword evidence="3 7" id="KW-0547">Nucleotide-binding</keyword>
<keyword evidence="5" id="KW-0809">Transit peptide</keyword>
<dbReference type="PROSITE" id="PS50975">
    <property type="entry name" value="ATP_GRASP"/>
    <property type="match status" value="1"/>
</dbReference>
<feature type="domain" description="Biotin carboxylation" evidence="10">
    <location>
        <begin position="1"/>
        <end position="455"/>
    </location>
</feature>
<dbReference type="PANTHER" id="PTHR18866">
    <property type="entry name" value="CARBOXYLASE:PYRUVATE/ACETYL-COA/PROPIONYL-COA CARBOXYLASE"/>
    <property type="match status" value="1"/>
</dbReference>
<dbReference type="FunFam" id="3.30.470.20:FF:000028">
    <property type="entry name" value="Methylcrotonoyl-CoA carboxylase subunit alpha, mitochondrial"/>
    <property type="match status" value="1"/>
</dbReference>
<evidence type="ECO:0000256" key="6">
    <source>
        <dbReference type="ARBA" id="ARBA00023267"/>
    </source>
</evidence>
<feature type="domain" description="Lipoyl-binding" evidence="8">
    <location>
        <begin position="601"/>
        <end position="676"/>
    </location>
</feature>
<dbReference type="FunFam" id="2.40.50.100:FF:000003">
    <property type="entry name" value="Acetyl-CoA carboxylase biotin carboxyl carrier protein"/>
    <property type="match status" value="1"/>
</dbReference>
<dbReference type="GO" id="GO:0046872">
    <property type="term" value="F:metal ion binding"/>
    <property type="evidence" value="ECO:0007669"/>
    <property type="project" value="InterPro"/>
</dbReference>
<dbReference type="PANTHER" id="PTHR18866:SF33">
    <property type="entry name" value="METHYLCROTONOYL-COA CARBOXYLASE SUBUNIT ALPHA, MITOCHONDRIAL-RELATED"/>
    <property type="match status" value="1"/>
</dbReference>
<dbReference type="InterPro" id="IPR048429">
    <property type="entry name" value="MCC_alpha_BT"/>
</dbReference>
<dbReference type="CDD" id="cd06850">
    <property type="entry name" value="biotinyl_domain"/>
    <property type="match status" value="1"/>
</dbReference>
<dbReference type="SUPFAM" id="SSF51246">
    <property type="entry name" value="Rudiment single hybrid motif"/>
    <property type="match status" value="1"/>
</dbReference>
<evidence type="ECO:0000256" key="2">
    <source>
        <dbReference type="ARBA" id="ARBA00022598"/>
    </source>
</evidence>
<dbReference type="PROSITE" id="PS00867">
    <property type="entry name" value="CPSASE_2"/>
    <property type="match status" value="1"/>
</dbReference>
<dbReference type="Pfam" id="PF21139">
    <property type="entry name" value="BT_MCC_alpha"/>
    <property type="match status" value="1"/>
</dbReference>
<sequence>MFDRVLIANRGEIACRIIDTARRLGIRTVAVYSEVDVDALHVRLADEAYPIGAAAAADSYLRVHTIVEVARHSGAQAIHPGYGFLSENPALAEACAAADIAFVGPPAEAIRAMGAKDQARRIMQDAEVPVVPGYHDDNRDLKVVTTQARLIGFPIMVKAVAGGGGRGIRVAERELDLTEAIAAARREAQSAFGDDRVLIEKLVQRPRHIEVQVFTDTRGNAVHLYERDCSVQRRHQKVIEEAPSPAVSPALRAELGETAIAAAQAIGYVGAGTVEFIVDHEGTYYFMEMNTRLQVEHPVTEMITGLDLVEWQFRVAAGEALPLPQESIPLYGHAVEARLYAEDPAQDFLPVTGTLSRLRLPVEPGSIPAGTRVAARVDCGVVEGDSVSPHYDPMIAKLISWGRDRAEAVRALSTALSATQIGGTTTNLAFLGAILRHPAYDMNEIDTGFIERHREDLIPLPAPAPALALALAALSVLLGRRRTAANAAVHSGDPHSPWDTADGWRLNDEAHDTITLIDNGAPVAIGVRGGPHPLWLDLPDGEVEADGSLSADGRLRATVAGIAVNATTFCETLPSGGEHITISVQESTWHFGLDEPLAASVADEGESGWLTAPMPGRIVRVLAEDGAKVERGTPLMILEAMKMEHTIAAPAAGYVEHVNFALGDWVSEGEVLVDFVAEGSA</sequence>
<evidence type="ECO:0000256" key="5">
    <source>
        <dbReference type="ARBA" id="ARBA00022946"/>
    </source>
</evidence>
<keyword evidence="4 7" id="KW-0067">ATP-binding</keyword>
<dbReference type="InterPro" id="IPR005479">
    <property type="entry name" value="CPAse_ATP-bd"/>
</dbReference>
<dbReference type="Pfam" id="PF02785">
    <property type="entry name" value="Biotin_carb_C"/>
    <property type="match status" value="1"/>
</dbReference>
<keyword evidence="2" id="KW-0436">Ligase</keyword>
<evidence type="ECO:0000259" key="10">
    <source>
        <dbReference type="PROSITE" id="PS50979"/>
    </source>
</evidence>
<dbReference type="InterPro" id="IPR005481">
    <property type="entry name" value="BC-like_N"/>
</dbReference>
<dbReference type="FunFam" id="3.40.50.20:FF:000010">
    <property type="entry name" value="Propionyl-CoA carboxylase subunit alpha"/>
    <property type="match status" value="1"/>
</dbReference>
<dbReference type="PROSITE" id="PS50979">
    <property type="entry name" value="BC"/>
    <property type="match status" value="1"/>
</dbReference>
<feature type="domain" description="ATP-grasp" evidence="9">
    <location>
        <begin position="120"/>
        <end position="317"/>
    </location>
</feature>
<dbReference type="Gene3D" id="3.30.700.40">
    <property type="match status" value="1"/>
</dbReference>
<dbReference type="SUPFAM" id="SSF51230">
    <property type="entry name" value="Single hybrid motif"/>
    <property type="match status" value="1"/>
</dbReference>
<evidence type="ECO:0000256" key="1">
    <source>
        <dbReference type="ARBA" id="ARBA00001953"/>
    </source>
</evidence>
<name>A0A2P0QJG2_9PROT</name>
<accession>A0A2P0QJG2</accession>
<dbReference type="PROSITE" id="PS00188">
    <property type="entry name" value="BIOTIN"/>
    <property type="match status" value="1"/>
</dbReference>
<dbReference type="Pfam" id="PF02786">
    <property type="entry name" value="CPSase_L_D2"/>
    <property type="match status" value="1"/>
</dbReference>
<evidence type="ECO:0000256" key="4">
    <source>
        <dbReference type="ARBA" id="ARBA00022840"/>
    </source>
</evidence>
<organism evidence="11">
    <name type="scientific">uncultured Pseudomonadota bacterium</name>
    <dbReference type="NCBI Taxonomy" id="153809"/>
    <lineage>
        <taxon>Bacteria</taxon>
        <taxon>Pseudomonadati</taxon>
        <taxon>Pseudomonadota</taxon>
        <taxon>environmental samples</taxon>
    </lineage>
</organism>
<dbReference type="InterPro" id="IPR011054">
    <property type="entry name" value="Rudment_hybrid_motif"/>
</dbReference>
<protein>
    <submittedName>
        <fullName evidence="11">3-methylcrotonyl-CoA carboxylase, biotin-containing subunit alpha</fullName>
    </submittedName>
</protein>
<dbReference type="InterPro" id="IPR000089">
    <property type="entry name" value="Biotin_lipoyl"/>
</dbReference>
<evidence type="ECO:0000256" key="3">
    <source>
        <dbReference type="ARBA" id="ARBA00022741"/>
    </source>
</evidence>
<dbReference type="InterPro" id="IPR011053">
    <property type="entry name" value="Single_hybrid_motif"/>
</dbReference>
<dbReference type="AlphaFoldDB" id="A0A2P0QJG2"/>
<dbReference type="GO" id="GO:0016874">
    <property type="term" value="F:ligase activity"/>
    <property type="evidence" value="ECO:0007669"/>
    <property type="project" value="UniProtKB-KW"/>
</dbReference>
<evidence type="ECO:0000256" key="7">
    <source>
        <dbReference type="PROSITE-ProRule" id="PRU00409"/>
    </source>
</evidence>
<evidence type="ECO:0000259" key="8">
    <source>
        <dbReference type="PROSITE" id="PS50968"/>
    </source>
</evidence>
<dbReference type="SUPFAM" id="SSF52440">
    <property type="entry name" value="PreATP-grasp domain"/>
    <property type="match status" value="1"/>
</dbReference>
<dbReference type="SMART" id="SM00878">
    <property type="entry name" value="Biotin_carb_C"/>
    <property type="match status" value="1"/>
</dbReference>
<dbReference type="Pfam" id="PF00289">
    <property type="entry name" value="Biotin_carb_N"/>
    <property type="match status" value="1"/>
</dbReference>
<dbReference type="PROSITE" id="PS50968">
    <property type="entry name" value="BIOTINYL_LIPOYL"/>
    <property type="match status" value="1"/>
</dbReference>
<dbReference type="InterPro" id="IPR016185">
    <property type="entry name" value="PreATP-grasp_dom_sf"/>
</dbReference>
<dbReference type="InterPro" id="IPR050856">
    <property type="entry name" value="Biotin_carboxylase_complex"/>
</dbReference>
<dbReference type="InterPro" id="IPR011764">
    <property type="entry name" value="Biotin_carboxylation_dom"/>
</dbReference>
<dbReference type="Gene3D" id="3.30.1490.20">
    <property type="entry name" value="ATP-grasp fold, A domain"/>
    <property type="match status" value="1"/>
</dbReference>
<comment type="cofactor">
    <cofactor evidence="1">
        <name>biotin</name>
        <dbReference type="ChEBI" id="CHEBI:57586"/>
    </cofactor>
</comment>
<dbReference type="EMBL" id="KY400105">
    <property type="protein sequence ID" value="ART90545.1"/>
    <property type="molecule type" value="Genomic_DNA"/>
</dbReference>
<evidence type="ECO:0000313" key="11">
    <source>
        <dbReference type="EMBL" id="ART90545.1"/>
    </source>
</evidence>
<dbReference type="InterPro" id="IPR013815">
    <property type="entry name" value="ATP_grasp_subdomain_1"/>
</dbReference>
<dbReference type="GO" id="GO:0005524">
    <property type="term" value="F:ATP binding"/>
    <property type="evidence" value="ECO:0007669"/>
    <property type="project" value="UniProtKB-UniRule"/>
</dbReference>
<dbReference type="SUPFAM" id="SSF56059">
    <property type="entry name" value="Glutathione synthetase ATP-binding domain-like"/>
    <property type="match status" value="1"/>
</dbReference>
<reference evidence="11" key="1">
    <citation type="submission" date="2016-12" db="EMBL/GenBank/DDBJ databases">
        <title>Arsenic respiratory pathways in the anoxic pelagic waters of the Pacific Ocean.</title>
        <authorList>
            <person name="Saunders J.K."/>
            <person name="Fuchsman C.A."/>
            <person name="McKay C."/>
            <person name="Rocap G."/>
        </authorList>
    </citation>
    <scope>NUCLEOTIDE SEQUENCE</scope>
</reference>
<dbReference type="InterPro" id="IPR011761">
    <property type="entry name" value="ATP-grasp"/>
</dbReference>
<dbReference type="Gene3D" id="2.40.50.100">
    <property type="match status" value="1"/>
</dbReference>
<dbReference type="Gene3D" id="3.40.50.20">
    <property type="match status" value="1"/>
</dbReference>
<dbReference type="InterPro" id="IPR001882">
    <property type="entry name" value="Biotin_BS"/>
</dbReference>
<dbReference type="Gene3D" id="3.30.470.20">
    <property type="entry name" value="ATP-grasp fold, B domain"/>
    <property type="match status" value="1"/>
</dbReference>
<dbReference type="InterPro" id="IPR005482">
    <property type="entry name" value="Biotin_COase_C"/>
</dbReference>
<dbReference type="Pfam" id="PF00364">
    <property type="entry name" value="Biotin_lipoyl"/>
    <property type="match status" value="1"/>
</dbReference>
<evidence type="ECO:0000259" key="9">
    <source>
        <dbReference type="PROSITE" id="PS50975"/>
    </source>
</evidence>
<keyword evidence="6" id="KW-0092">Biotin</keyword>